<dbReference type="InterPro" id="IPR000719">
    <property type="entry name" value="Prot_kinase_dom"/>
</dbReference>
<evidence type="ECO:0000259" key="1">
    <source>
        <dbReference type="PROSITE" id="PS50011"/>
    </source>
</evidence>
<dbReference type="InParanoid" id="A0A543AWC2"/>
<gene>
    <name evidence="2" type="ORF">FB566_2391</name>
</gene>
<dbReference type="GO" id="GO:0005975">
    <property type="term" value="P:carbohydrate metabolic process"/>
    <property type="evidence" value="ECO:0007669"/>
    <property type="project" value="InterPro"/>
</dbReference>
<reference evidence="2 3" key="1">
    <citation type="submission" date="2019-06" db="EMBL/GenBank/DDBJ databases">
        <title>Sequencing the genomes of 1000 actinobacteria strains.</title>
        <authorList>
            <person name="Klenk H.-P."/>
        </authorList>
    </citation>
    <scope>NUCLEOTIDE SEQUENCE [LARGE SCALE GENOMIC DNA]</scope>
    <source>
        <strain evidence="2 3">DSM 45928</strain>
    </source>
</reference>
<dbReference type="CDD" id="cd04791">
    <property type="entry name" value="LanC_SerThrkinase"/>
    <property type="match status" value="1"/>
</dbReference>
<comment type="caution">
    <text evidence="2">The sequence shown here is derived from an EMBL/GenBank/DDBJ whole genome shotgun (WGS) entry which is preliminary data.</text>
</comment>
<dbReference type="Pfam" id="PF25816">
    <property type="entry name" value="RamC_N"/>
    <property type="match status" value="1"/>
</dbReference>
<dbReference type="InterPro" id="IPR007822">
    <property type="entry name" value="LANC-like"/>
</dbReference>
<sequence>MYSWETLYIYCQQGSRWFEPLTRYQPTSEHLAVFRGLAPSDWSIRRRGLWFIANPPNASMPTQGWKIHISARTADSTDILRRVAPRMIEAGVPFKFLLDPRSVALTSGKLWPRASSGKFITIYPPDDDAFAAMATELSELLADYSGPYILSDRRVADSTVVFYRYGGFTGIRRVRADGAADLMIAAPDGSLVPDLRQPYWSPPAWLSVDPFGRSVTEEEAEDDGDGTLNGRYVVTDALQFSNRGGVYRASDIHTGTEAILKEVRPNVGLGDVRYTQDYVEVLTKEHRLLSSLADSVHYVNPLSLFEEWEHTFLAEERVNGPQLSHVSIENNPVYTMEINPKAMSEYHGRMRDYFIQLAQAIADAHDRGIVLGDLSWTNVLVDETADRVTVIDLEAARDPLVDPPMRMHTKGISSPHYIRTGEAEPRDDLYSLGAMLFGSIVLANTFLGYRPDALPRFLESFRTDLGLPTELVELIRELTDDPDGVTLTAAEAKSRLTELPITDPTAWPDPIPLAQPASEVIVGDRLDAVRADAIEVRDGIARYLRGTATPERDDRLFPGDVATFETNPHHVAYGAAGVLHAMTRLPGEVPPRLPTWLLHSAITNATHPAGLYVGQAGIAWVLDELGHTEYAAALARQAAGHPNRDHSPGILRGGAGVGMACLRLWKSTGDEAHLRDAVDVGRSLADSAVIDDDGAHWMDTDPLGERHVPLGYGNGPAGVALFLLYLHLATGDTETLRLGRAALDFELAHAVRHSDSMTTFRGDLDAERSPKLRAYFDEGTAGVLTTLVRYIVVTGDPELDKWIDRLLPDVSRKYAVMPQLFHGLAGLGNALLDVAELLDRPDTLSEAWRTAEGVLLYRIDTPEGVAFPGEQSLRESADLASGASGVGLFLDRLIRLDAGERPGNPNFVLDELITEDRSA</sequence>
<dbReference type="Gene3D" id="1.10.510.10">
    <property type="entry name" value="Transferase(Phosphotransferase) domain 1"/>
    <property type="match status" value="1"/>
</dbReference>
<dbReference type="SMART" id="SM00220">
    <property type="entry name" value="S_TKc"/>
    <property type="match status" value="1"/>
</dbReference>
<dbReference type="Gene3D" id="3.30.200.20">
    <property type="entry name" value="Phosphorylase Kinase, domain 1"/>
    <property type="match status" value="1"/>
</dbReference>
<dbReference type="SMART" id="SM01260">
    <property type="entry name" value="LANC_like"/>
    <property type="match status" value="1"/>
</dbReference>
<feature type="domain" description="Protein kinase" evidence="1">
    <location>
        <begin position="232"/>
        <end position="521"/>
    </location>
</feature>
<dbReference type="InterPro" id="IPR011009">
    <property type="entry name" value="Kinase-like_dom_sf"/>
</dbReference>
<protein>
    <submittedName>
        <fullName evidence="2">Serine/threonine protein kinase</fullName>
    </submittedName>
</protein>
<dbReference type="Pfam" id="PF00069">
    <property type="entry name" value="Pkinase"/>
    <property type="match status" value="1"/>
</dbReference>
<dbReference type="InterPro" id="IPR058053">
    <property type="entry name" value="RamC_C"/>
</dbReference>
<name>A0A543AWC2_9ACTN</name>
<dbReference type="AlphaFoldDB" id="A0A543AWC2"/>
<accession>A0A543AWC2</accession>
<dbReference type="InterPro" id="IPR012341">
    <property type="entry name" value="6hp_glycosidase-like_sf"/>
</dbReference>
<dbReference type="EMBL" id="VFOW01000001">
    <property type="protein sequence ID" value="TQL76849.1"/>
    <property type="molecule type" value="Genomic_DNA"/>
</dbReference>
<keyword evidence="2" id="KW-0418">Kinase</keyword>
<dbReference type="SUPFAM" id="SSF158745">
    <property type="entry name" value="LanC-like"/>
    <property type="match status" value="1"/>
</dbReference>
<dbReference type="SUPFAM" id="SSF56112">
    <property type="entry name" value="Protein kinase-like (PK-like)"/>
    <property type="match status" value="1"/>
</dbReference>
<organism evidence="2 3">
    <name type="scientific">Stackebrandtia endophytica</name>
    <dbReference type="NCBI Taxonomy" id="1496996"/>
    <lineage>
        <taxon>Bacteria</taxon>
        <taxon>Bacillati</taxon>
        <taxon>Actinomycetota</taxon>
        <taxon>Actinomycetes</taxon>
        <taxon>Glycomycetales</taxon>
        <taxon>Glycomycetaceae</taxon>
        <taxon>Stackebrandtia</taxon>
    </lineage>
</organism>
<evidence type="ECO:0000313" key="3">
    <source>
        <dbReference type="Proteomes" id="UP000317043"/>
    </source>
</evidence>
<dbReference type="GO" id="GO:0031179">
    <property type="term" value="P:peptide modification"/>
    <property type="evidence" value="ECO:0007669"/>
    <property type="project" value="InterPro"/>
</dbReference>
<dbReference type="Gene3D" id="1.50.10.10">
    <property type="match status" value="1"/>
</dbReference>
<dbReference type="NCBIfam" id="NF038151">
    <property type="entry name" value="lanthi_synth_III"/>
    <property type="match status" value="1"/>
</dbReference>
<dbReference type="Proteomes" id="UP000317043">
    <property type="component" value="Unassembled WGS sequence"/>
</dbReference>
<dbReference type="GO" id="GO:0004674">
    <property type="term" value="F:protein serine/threonine kinase activity"/>
    <property type="evidence" value="ECO:0007669"/>
    <property type="project" value="UniProtKB-KW"/>
</dbReference>
<dbReference type="InterPro" id="IPR053524">
    <property type="entry name" value="Aerial_hyphae_peptide-synth"/>
</dbReference>
<dbReference type="RefSeq" id="WP_142038878.1">
    <property type="nucleotide sequence ID" value="NZ_JBHTGS010000001.1"/>
</dbReference>
<keyword evidence="3" id="KW-1185">Reference proteome</keyword>
<dbReference type="InterPro" id="IPR057929">
    <property type="entry name" value="RamC_N"/>
</dbReference>
<evidence type="ECO:0000313" key="2">
    <source>
        <dbReference type="EMBL" id="TQL76849.1"/>
    </source>
</evidence>
<keyword evidence="2" id="KW-0808">Transferase</keyword>
<dbReference type="GO" id="GO:0005524">
    <property type="term" value="F:ATP binding"/>
    <property type="evidence" value="ECO:0007669"/>
    <property type="project" value="InterPro"/>
</dbReference>
<dbReference type="OrthoDB" id="1492512at2"/>
<dbReference type="PROSITE" id="PS50011">
    <property type="entry name" value="PROTEIN_KINASE_DOM"/>
    <property type="match status" value="1"/>
</dbReference>
<dbReference type="Pfam" id="PF05147">
    <property type="entry name" value="LANC_like"/>
    <property type="match status" value="1"/>
</dbReference>
<dbReference type="PRINTS" id="PR01950">
    <property type="entry name" value="LANCSUPER"/>
</dbReference>
<keyword evidence="2" id="KW-0723">Serine/threonine-protein kinase</keyword>
<proteinExistence type="predicted"/>